<keyword evidence="3" id="KW-1185">Reference proteome</keyword>
<dbReference type="Proteomes" id="UP000202440">
    <property type="component" value="Chromosome"/>
</dbReference>
<reference evidence="2 3" key="1">
    <citation type="submission" date="2017-07" db="EMBL/GenBank/DDBJ databases">
        <title>Annotated genome sequence of Bacterioplanes sanyensis isolated from Red Sea.</title>
        <authorList>
            <person name="Rehman Z.U."/>
        </authorList>
    </citation>
    <scope>NUCLEOTIDE SEQUENCE [LARGE SCALE GENOMIC DNA]</scope>
    <source>
        <strain evidence="2 3">NV9</strain>
    </source>
</reference>
<evidence type="ECO:0000313" key="3">
    <source>
        <dbReference type="Proteomes" id="UP000202440"/>
    </source>
</evidence>
<feature type="chain" id="PRO_5013030567" evidence="1">
    <location>
        <begin position="26"/>
        <end position="123"/>
    </location>
</feature>
<evidence type="ECO:0000256" key="1">
    <source>
        <dbReference type="SAM" id="SignalP"/>
    </source>
</evidence>
<dbReference type="PROSITE" id="PS51257">
    <property type="entry name" value="PROKAR_LIPOPROTEIN"/>
    <property type="match status" value="1"/>
</dbReference>
<dbReference type="AlphaFoldDB" id="A0A222FJ34"/>
<keyword evidence="1" id="KW-0732">Signal</keyword>
<name>A0A222FJ34_9GAMM</name>
<evidence type="ECO:0000313" key="2">
    <source>
        <dbReference type="EMBL" id="ASP38759.1"/>
    </source>
</evidence>
<proteinExistence type="predicted"/>
<gene>
    <name evidence="2" type="ORF">CHH28_08720</name>
</gene>
<dbReference type="EMBL" id="CP022530">
    <property type="protein sequence ID" value="ASP38759.1"/>
    <property type="molecule type" value="Genomic_DNA"/>
</dbReference>
<dbReference type="RefSeq" id="WP_094059945.1">
    <property type="nucleotide sequence ID" value="NZ_CP022530.1"/>
</dbReference>
<organism evidence="2 3">
    <name type="scientific">Bacterioplanes sanyensis</name>
    <dbReference type="NCBI Taxonomy" id="1249553"/>
    <lineage>
        <taxon>Bacteria</taxon>
        <taxon>Pseudomonadati</taxon>
        <taxon>Pseudomonadota</taxon>
        <taxon>Gammaproteobacteria</taxon>
        <taxon>Oceanospirillales</taxon>
        <taxon>Oceanospirillaceae</taxon>
        <taxon>Bacterioplanes</taxon>
    </lineage>
</organism>
<dbReference type="KEGG" id="bsan:CHH28_08720"/>
<feature type="signal peptide" evidence="1">
    <location>
        <begin position="1"/>
        <end position="25"/>
    </location>
</feature>
<accession>A0A222FJ34</accession>
<protein>
    <submittedName>
        <fullName evidence="2">Uncharacterized protein</fullName>
    </submittedName>
</protein>
<sequence length="123" mass="13516">MTLSLTRLPLIAGLVLLTACSQKVARPDMNPDLSGTIHGPDEVMAQQEVVVSATTGSETGKQVKRRWLSSDPQRLKLQHTDDVAARYLAADVQQDTTVYIQLQLDNGESQLLLQHPIEIKANN</sequence>